<evidence type="ECO:0000313" key="1">
    <source>
        <dbReference type="EMBL" id="MBU9713646.1"/>
    </source>
</evidence>
<dbReference type="RefSeq" id="WP_217067797.1">
    <property type="nucleotide sequence ID" value="NZ_JAHQCS010000146.1"/>
</dbReference>
<evidence type="ECO:0000313" key="2">
    <source>
        <dbReference type="Proteomes" id="UP000784880"/>
    </source>
</evidence>
<sequence>MNSYNEFFGMYNRPSLNLFNDHCNYTLNEVNLKNSWIQGKVNGIQKEGKRWSVMTIKSSGMDEETKGKRG</sequence>
<gene>
    <name evidence="1" type="ORF">KS419_18105</name>
</gene>
<proteinExistence type="predicted"/>
<dbReference type="EMBL" id="JAHQCS010000146">
    <property type="protein sequence ID" value="MBU9713646.1"/>
    <property type="molecule type" value="Genomic_DNA"/>
</dbReference>
<reference evidence="1 2" key="1">
    <citation type="submission" date="2021-06" db="EMBL/GenBank/DDBJ databases">
        <title>Bacillus sp. RD4P76, an endophyte from a halophyte.</title>
        <authorList>
            <person name="Sun J.-Q."/>
        </authorList>
    </citation>
    <scope>NUCLEOTIDE SEQUENCE [LARGE SCALE GENOMIC DNA]</scope>
    <source>
        <strain evidence="1 2">CGMCC 1.15917</strain>
    </source>
</reference>
<organism evidence="1 2">
    <name type="scientific">Evansella tamaricis</name>
    <dbReference type="NCBI Taxonomy" id="2069301"/>
    <lineage>
        <taxon>Bacteria</taxon>
        <taxon>Bacillati</taxon>
        <taxon>Bacillota</taxon>
        <taxon>Bacilli</taxon>
        <taxon>Bacillales</taxon>
        <taxon>Bacillaceae</taxon>
        <taxon>Evansella</taxon>
    </lineage>
</organism>
<accession>A0ABS6JJ25</accession>
<name>A0ABS6JJ25_9BACI</name>
<dbReference type="Proteomes" id="UP000784880">
    <property type="component" value="Unassembled WGS sequence"/>
</dbReference>
<comment type="caution">
    <text evidence="1">The sequence shown here is derived from an EMBL/GenBank/DDBJ whole genome shotgun (WGS) entry which is preliminary data.</text>
</comment>
<keyword evidence="2" id="KW-1185">Reference proteome</keyword>
<protein>
    <submittedName>
        <fullName evidence="1">Uncharacterized protein</fullName>
    </submittedName>
</protein>